<protein>
    <recommendedName>
        <fullName evidence="3">Secreted protein</fullName>
    </recommendedName>
</protein>
<dbReference type="Proteomes" id="UP001341840">
    <property type="component" value="Unassembled WGS sequence"/>
</dbReference>
<evidence type="ECO:0000313" key="2">
    <source>
        <dbReference type="Proteomes" id="UP001341840"/>
    </source>
</evidence>
<comment type="caution">
    <text evidence="1">The sequence shown here is derived from an EMBL/GenBank/DDBJ whole genome shotgun (WGS) entry which is preliminary data.</text>
</comment>
<reference evidence="1 2" key="1">
    <citation type="journal article" date="2023" name="Plants (Basel)">
        <title>Bridging the Gap: Combining Genomics and Transcriptomics Approaches to Understand Stylosanthes scabra, an Orphan Legume from the Brazilian Caatinga.</title>
        <authorList>
            <person name="Ferreira-Neto J.R.C."/>
            <person name="da Silva M.D."/>
            <person name="Binneck E."/>
            <person name="de Melo N.F."/>
            <person name="da Silva R.H."/>
            <person name="de Melo A.L.T.M."/>
            <person name="Pandolfi V."/>
            <person name="Bustamante F.O."/>
            <person name="Brasileiro-Vidal A.C."/>
            <person name="Benko-Iseppon A.M."/>
        </authorList>
    </citation>
    <scope>NUCLEOTIDE SEQUENCE [LARGE SCALE GENOMIC DNA]</scope>
    <source>
        <tissue evidence="1">Leaves</tissue>
    </source>
</reference>
<gene>
    <name evidence="1" type="ORF">PIB30_039814</name>
</gene>
<proteinExistence type="predicted"/>
<name>A0ABU6QDT0_9FABA</name>
<evidence type="ECO:0000313" key="1">
    <source>
        <dbReference type="EMBL" id="MED6110095.1"/>
    </source>
</evidence>
<accession>A0ABU6QDT0</accession>
<keyword evidence="2" id="KW-1185">Reference proteome</keyword>
<evidence type="ECO:0008006" key="3">
    <source>
        <dbReference type="Google" id="ProtNLM"/>
    </source>
</evidence>
<organism evidence="1 2">
    <name type="scientific">Stylosanthes scabra</name>
    <dbReference type="NCBI Taxonomy" id="79078"/>
    <lineage>
        <taxon>Eukaryota</taxon>
        <taxon>Viridiplantae</taxon>
        <taxon>Streptophyta</taxon>
        <taxon>Embryophyta</taxon>
        <taxon>Tracheophyta</taxon>
        <taxon>Spermatophyta</taxon>
        <taxon>Magnoliopsida</taxon>
        <taxon>eudicotyledons</taxon>
        <taxon>Gunneridae</taxon>
        <taxon>Pentapetalae</taxon>
        <taxon>rosids</taxon>
        <taxon>fabids</taxon>
        <taxon>Fabales</taxon>
        <taxon>Fabaceae</taxon>
        <taxon>Papilionoideae</taxon>
        <taxon>50 kb inversion clade</taxon>
        <taxon>dalbergioids sensu lato</taxon>
        <taxon>Dalbergieae</taxon>
        <taxon>Pterocarpus clade</taxon>
        <taxon>Stylosanthes</taxon>
    </lineage>
</organism>
<dbReference type="EMBL" id="JASCZI010000212">
    <property type="protein sequence ID" value="MED6110095.1"/>
    <property type="molecule type" value="Genomic_DNA"/>
</dbReference>
<sequence>MLDSLTVFVVPATTGVLRGCRSSLTPSELVAVTVVLLSRAALLPQLHVTAGVTIITGSNYRTLFCFFKVAGVAADWYKGGVYCVSVAAAARAYGGA</sequence>